<sequence length="98" mass="10886">MKKYQVTFKAEVDLGVSEEVLQEAVRVIKTGEAVDPNTPVSKVEVKDGIIFCDFSMTVEASDEQDAIAQAKQYLDKQIADASEVTPWRIYGFKAKEVA</sequence>
<proteinExistence type="predicted"/>
<organism evidence="1 2">
    <name type="scientific">Candidatus Wildermuthbacteria bacterium RIFCSPHIGHO2_02_FULL_47_17</name>
    <dbReference type="NCBI Taxonomy" id="1802452"/>
    <lineage>
        <taxon>Bacteria</taxon>
        <taxon>Candidatus Wildermuthiibacteriota</taxon>
    </lineage>
</organism>
<evidence type="ECO:0000313" key="2">
    <source>
        <dbReference type="Proteomes" id="UP000179258"/>
    </source>
</evidence>
<evidence type="ECO:0000313" key="1">
    <source>
        <dbReference type="EMBL" id="OHA67407.1"/>
    </source>
</evidence>
<reference evidence="1 2" key="1">
    <citation type="journal article" date="2016" name="Nat. Commun.">
        <title>Thousands of microbial genomes shed light on interconnected biogeochemical processes in an aquifer system.</title>
        <authorList>
            <person name="Anantharaman K."/>
            <person name="Brown C.T."/>
            <person name="Hug L.A."/>
            <person name="Sharon I."/>
            <person name="Castelle C.J."/>
            <person name="Probst A.J."/>
            <person name="Thomas B.C."/>
            <person name="Singh A."/>
            <person name="Wilkins M.J."/>
            <person name="Karaoz U."/>
            <person name="Brodie E.L."/>
            <person name="Williams K.H."/>
            <person name="Hubbard S.S."/>
            <person name="Banfield J.F."/>
        </authorList>
    </citation>
    <scope>NUCLEOTIDE SEQUENCE [LARGE SCALE GENOMIC DNA]</scope>
</reference>
<accession>A0A1G2R3V6</accession>
<dbReference type="Proteomes" id="UP000179258">
    <property type="component" value="Unassembled WGS sequence"/>
</dbReference>
<gene>
    <name evidence="1" type="ORF">A3D59_01425</name>
</gene>
<dbReference type="EMBL" id="MHTX01000041">
    <property type="protein sequence ID" value="OHA67407.1"/>
    <property type="molecule type" value="Genomic_DNA"/>
</dbReference>
<protein>
    <submittedName>
        <fullName evidence="1">Uncharacterized protein</fullName>
    </submittedName>
</protein>
<name>A0A1G2R3V6_9BACT</name>
<dbReference type="AlphaFoldDB" id="A0A1G2R3V6"/>
<comment type="caution">
    <text evidence="1">The sequence shown here is derived from an EMBL/GenBank/DDBJ whole genome shotgun (WGS) entry which is preliminary data.</text>
</comment>